<accession>A0A517SHJ5</accession>
<dbReference type="RefSeq" id="WP_145031524.1">
    <property type="nucleotide sequence ID" value="NZ_CP036271.1"/>
</dbReference>
<protein>
    <submittedName>
        <fullName evidence="1">Uncharacterized protein</fullName>
    </submittedName>
</protein>
<evidence type="ECO:0000313" key="2">
    <source>
        <dbReference type="Proteomes" id="UP000315700"/>
    </source>
</evidence>
<dbReference type="InParanoid" id="A0A517SHJ5"/>
<dbReference type="AlphaFoldDB" id="A0A517SHJ5"/>
<evidence type="ECO:0000313" key="1">
    <source>
        <dbReference type="EMBL" id="QDT55592.1"/>
    </source>
</evidence>
<gene>
    <name evidence="1" type="ORF">Pan44_36380</name>
</gene>
<dbReference type="Proteomes" id="UP000315700">
    <property type="component" value="Chromosome"/>
</dbReference>
<dbReference type="KEGG" id="ccos:Pan44_36380"/>
<dbReference type="OrthoDB" id="215190at2"/>
<reference evidence="1 2" key="1">
    <citation type="submission" date="2019-02" db="EMBL/GenBank/DDBJ databases">
        <title>Deep-cultivation of Planctomycetes and their phenomic and genomic characterization uncovers novel biology.</title>
        <authorList>
            <person name="Wiegand S."/>
            <person name="Jogler M."/>
            <person name="Boedeker C."/>
            <person name="Pinto D."/>
            <person name="Vollmers J."/>
            <person name="Rivas-Marin E."/>
            <person name="Kohn T."/>
            <person name="Peeters S.H."/>
            <person name="Heuer A."/>
            <person name="Rast P."/>
            <person name="Oberbeckmann S."/>
            <person name="Bunk B."/>
            <person name="Jeske O."/>
            <person name="Meyerdierks A."/>
            <person name="Storesund J.E."/>
            <person name="Kallscheuer N."/>
            <person name="Luecker S."/>
            <person name="Lage O.M."/>
            <person name="Pohl T."/>
            <person name="Merkel B.J."/>
            <person name="Hornburger P."/>
            <person name="Mueller R.-W."/>
            <person name="Bruemmer F."/>
            <person name="Labrenz M."/>
            <person name="Spormann A.M."/>
            <person name="Op den Camp H."/>
            <person name="Overmann J."/>
            <person name="Amann R."/>
            <person name="Jetten M.S.M."/>
            <person name="Mascher T."/>
            <person name="Medema M.H."/>
            <person name="Devos D.P."/>
            <person name="Kaster A.-K."/>
            <person name="Ovreas L."/>
            <person name="Rohde M."/>
            <person name="Galperin M.Y."/>
            <person name="Jogler C."/>
        </authorList>
    </citation>
    <scope>NUCLEOTIDE SEQUENCE [LARGE SCALE GENOMIC DNA]</scope>
    <source>
        <strain evidence="1 2">Pan44</strain>
    </source>
</reference>
<proteinExistence type="predicted"/>
<keyword evidence="2" id="KW-1185">Reference proteome</keyword>
<organism evidence="1 2">
    <name type="scientific">Caulifigura coniformis</name>
    <dbReference type="NCBI Taxonomy" id="2527983"/>
    <lineage>
        <taxon>Bacteria</taxon>
        <taxon>Pseudomonadati</taxon>
        <taxon>Planctomycetota</taxon>
        <taxon>Planctomycetia</taxon>
        <taxon>Planctomycetales</taxon>
        <taxon>Planctomycetaceae</taxon>
        <taxon>Caulifigura</taxon>
    </lineage>
</organism>
<sequence length="124" mass="14064">MTTFAELVASRRAWLTEQLIPWCRVARRADLLRAEQEWTDIAGKVAPERSLWLWAWSRFPPLYVEGLGGLEESWPVRMELRDGSTLEGFPDNRASERGQLVIQTATGATPPVSIDEILTVERIA</sequence>
<dbReference type="EMBL" id="CP036271">
    <property type="protein sequence ID" value="QDT55592.1"/>
    <property type="molecule type" value="Genomic_DNA"/>
</dbReference>
<name>A0A517SHJ5_9PLAN</name>